<gene>
    <name evidence="1" type="ORF">LECACI_7A002139</name>
</gene>
<dbReference type="Pfam" id="PF13489">
    <property type="entry name" value="Methyltransf_23"/>
    <property type="match status" value="1"/>
</dbReference>
<proteinExistence type="predicted"/>
<dbReference type="CDD" id="cd02440">
    <property type="entry name" value="AdoMet_MTases"/>
    <property type="match status" value="1"/>
</dbReference>
<dbReference type="PANTHER" id="PTHR43591">
    <property type="entry name" value="METHYLTRANSFERASE"/>
    <property type="match status" value="1"/>
</dbReference>
<keyword evidence="2" id="KW-1185">Reference proteome</keyword>
<dbReference type="Proteomes" id="UP001296104">
    <property type="component" value="Unassembled WGS sequence"/>
</dbReference>
<dbReference type="PANTHER" id="PTHR43591:SF24">
    <property type="entry name" value="2-METHOXY-6-POLYPRENYL-1,4-BENZOQUINOL METHYLASE, MITOCHONDRIAL"/>
    <property type="match status" value="1"/>
</dbReference>
<dbReference type="EMBL" id="CAVMBE010000009">
    <property type="protein sequence ID" value="CAK3880768.1"/>
    <property type="molecule type" value="Genomic_DNA"/>
</dbReference>
<accession>A0AAI8YUC0</accession>
<protein>
    <recommendedName>
        <fullName evidence="3">S-adenosyl-L-methionine-dependent methyltransferase</fullName>
    </recommendedName>
</protein>
<dbReference type="InterPro" id="IPR029063">
    <property type="entry name" value="SAM-dependent_MTases_sf"/>
</dbReference>
<name>A0AAI8YUC0_9PEZI</name>
<dbReference type="AlphaFoldDB" id="A0AAI8YUC0"/>
<sequence length="273" mass="31019">MNNQIIHSPISPSENLELVILDVGCGTGIVTDYLAKRYPTAKVYGLDLSPVPALHERPPNVQFLRGNILTDQPSSWHASDGSKPFQGKEEETGLFDLIFSRLLVCGLSDWDGYISTAHHLLKPNGYLEIHDVDWTWYRNSSCDPSDIVSNTWPWWREVVSAGQAKGLDWSCGSNAGSRMEKSGFADVKVEKYRWPWGGEWETEAAWKEFGNYVHSALTGMTWHLIPKLMEGREDEEGIERLRGDMVRDFRPEKGKVWWMYVSVGRKGRVGSEE</sequence>
<dbReference type="SUPFAM" id="SSF53335">
    <property type="entry name" value="S-adenosyl-L-methionine-dependent methyltransferases"/>
    <property type="match status" value="1"/>
</dbReference>
<comment type="caution">
    <text evidence="1">The sequence shown here is derived from an EMBL/GenBank/DDBJ whole genome shotgun (WGS) entry which is preliminary data.</text>
</comment>
<evidence type="ECO:0000313" key="2">
    <source>
        <dbReference type="Proteomes" id="UP001296104"/>
    </source>
</evidence>
<evidence type="ECO:0008006" key="3">
    <source>
        <dbReference type="Google" id="ProtNLM"/>
    </source>
</evidence>
<dbReference type="Gene3D" id="3.40.50.150">
    <property type="entry name" value="Vaccinia Virus protein VP39"/>
    <property type="match status" value="1"/>
</dbReference>
<dbReference type="GO" id="GO:0008168">
    <property type="term" value="F:methyltransferase activity"/>
    <property type="evidence" value="ECO:0007669"/>
    <property type="project" value="TreeGrafter"/>
</dbReference>
<organism evidence="1 2">
    <name type="scientific">Lecanosticta acicola</name>
    <dbReference type="NCBI Taxonomy" id="111012"/>
    <lineage>
        <taxon>Eukaryota</taxon>
        <taxon>Fungi</taxon>
        <taxon>Dikarya</taxon>
        <taxon>Ascomycota</taxon>
        <taxon>Pezizomycotina</taxon>
        <taxon>Dothideomycetes</taxon>
        <taxon>Dothideomycetidae</taxon>
        <taxon>Mycosphaerellales</taxon>
        <taxon>Mycosphaerellaceae</taxon>
        <taxon>Lecanosticta</taxon>
    </lineage>
</organism>
<reference evidence="1" key="1">
    <citation type="submission" date="2023-11" db="EMBL/GenBank/DDBJ databases">
        <authorList>
            <person name="Alioto T."/>
            <person name="Alioto T."/>
            <person name="Gomez Garrido J."/>
        </authorList>
    </citation>
    <scope>NUCLEOTIDE SEQUENCE</scope>
</reference>
<evidence type="ECO:0000313" key="1">
    <source>
        <dbReference type="EMBL" id="CAK3880768.1"/>
    </source>
</evidence>